<feature type="domain" description="Kazal-like" evidence="6">
    <location>
        <begin position="49"/>
        <end position="99"/>
    </location>
</feature>
<feature type="domain" description="Kazal-like" evidence="6">
    <location>
        <begin position="171"/>
        <end position="215"/>
    </location>
</feature>
<evidence type="ECO:0000313" key="8">
    <source>
        <dbReference type="WBParaSite" id="maker-uti_cns_0016344-snap-gene-0.4-mRNA-1"/>
    </source>
</evidence>
<dbReference type="WBParaSite" id="maker-uti_cns_0016344-snap-gene-0.4-mRNA-1">
    <property type="protein sequence ID" value="maker-uti_cns_0016344-snap-gene-0.4-mRNA-1"/>
    <property type="gene ID" value="maker-uti_cns_0016344-snap-gene-0.4"/>
</dbReference>
<proteinExistence type="predicted"/>
<evidence type="ECO:0000256" key="2">
    <source>
        <dbReference type="ARBA" id="ARBA00023157"/>
    </source>
</evidence>
<feature type="region of interest" description="Disordered" evidence="4">
    <location>
        <begin position="704"/>
        <end position="731"/>
    </location>
</feature>
<feature type="compositionally biased region" description="Basic residues" evidence="4">
    <location>
        <begin position="978"/>
        <end position="987"/>
    </location>
</feature>
<dbReference type="PANTHER" id="PTHR13866">
    <property type="entry name" value="SPARC OSTEONECTIN"/>
    <property type="match status" value="1"/>
</dbReference>
<dbReference type="Gene3D" id="3.30.60.30">
    <property type="match status" value="3"/>
</dbReference>
<keyword evidence="2" id="KW-1015">Disulfide bond</keyword>
<reference evidence="8" key="1">
    <citation type="submission" date="2016-11" db="UniProtKB">
        <authorList>
            <consortium name="WormBaseParasite"/>
        </authorList>
    </citation>
    <scope>IDENTIFICATION</scope>
</reference>
<evidence type="ECO:0000256" key="5">
    <source>
        <dbReference type="SAM" id="Phobius"/>
    </source>
</evidence>
<feature type="region of interest" description="Disordered" evidence="4">
    <location>
        <begin position="1066"/>
        <end position="1168"/>
    </location>
</feature>
<organism evidence="7 8">
    <name type="scientific">Macrostomum lignano</name>
    <dbReference type="NCBI Taxonomy" id="282301"/>
    <lineage>
        <taxon>Eukaryota</taxon>
        <taxon>Metazoa</taxon>
        <taxon>Spiralia</taxon>
        <taxon>Lophotrochozoa</taxon>
        <taxon>Platyhelminthes</taxon>
        <taxon>Rhabditophora</taxon>
        <taxon>Macrostomorpha</taxon>
        <taxon>Macrostomida</taxon>
        <taxon>Macrostomidae</taxon>
        <taxon>Macrostomum</taxon>
    </lineage>
</organism>
<keyword evidence="5" id="KW-1133">Transmembrane helix</keyword>
<feature type="transmembrane region" description="Helical" evidence="5">
    <location>
        <begin position="408"/>
        <end position="431"/>
    </location>
</feature>
<dbReference type="GO" id="GO:0050840">
    <property type="term" value="F:extracellular matrix binding"/>
    <property type="evidence" value="ECO:0007669"/>
    <property type="project" value="TreeGrafter"/>
</dbReference>
<dbReference type="GO" id="GO:0005509">
    <property type="term" value="F:calcium ion binding"/>
    <property type="evidence" value="ECO:0007669"/>
    <property type="project" value="TreeGrafter"/>
</dbReference>
<sequence>MNHDACLRGVNTTKLSTGECPTGKYCTECRHPYQRCRVENELTGVSTCHCPESCPPVLSPVCGSDNNTYESLCHLYRHACLNNLPPKQLLPVHRGSCSREGLCGRGRSQPCLFGGVCRVRIEEKLMSHHQISYSGKFACDPPECLWSETPDDAEPAGDRWLLAVILAAAGGEFSAQVCGTDGVTYKSECHLRRRAFELRRDIRVSERSSCNPCRKVTCPHFGLCRVNSRGQPQCHCPTNCLYSPGETSVCGSDGRIHDSGCELRRTSCRTKQDIQILPIEMCGQGAAAEGGVGIKKSAASTEDANSISIGCGIIESAIWRPITCFLFLGKLNFSFFFRLLAVYRCCRMLEEDVFRNRTGDLVFHAGILWLLYSTNCFLGSAFLAQSFLMSMIYLWCRNRWYRFINLHLIGQIAFPALFLPLIILLISMVLYKSACMANLLALRRADIIVPGRSCTSCWVSCWLPACSCRCGCRLNANPSQPFEISLGQVQLLGRPAVSGAAVAAAAADCGLGACSYRGQPGWRLLLTRGRTGGRDGVLGTGQQLELLITAAIYQLLQCLAFVRLPGRLARRRLRLLFGRRSLRQVRFALLRRASESREAAAAVAEAETEVAWPLSVRRSDRQELARVHAEQRLLRRGGHGLDQLLLYRRSSGSQLQQSASLPASAASAKLHSAVAVRGIVLDTVGRPEVRLDVEVEASSRSTSCRSCWPDEAASRRDRAPSDLSGRPSSAIRHADVCARRSAGSRVGKNSTAAVDSSLGTALRSSVVLPTPLVSRNPSAARRLCQCRLEATWRPTFFSTLNWLVYIGGFLNKMQQNSQRLFAHLIGATAGPGANQSGQRARNCGLASGADVAAAEHYKPAGGQAGLSQVGVLCRRCFGELLLLLLLVLYRRRQNNGRLRPADIGGKSAAAASAAVAQLGELLDDRAAAGEPRPAGRQGCGTRAPPAVLTGTRDVGRQRCGAARGCRRSADGAAAATPRPRRLRRRYRPASDSESAAAAAAAAFAAAAGAAKKPAETEATLWASESSPPRSKSGSSWFTSVWRNATSPSAGVSSQVYRYPAAREKYTRLESQSRQQTAWPGKSLQQREPPGDGRERPGLSAAPANRPSELTAAQPAARRPGADARHGGARRISRTPTATAGESQTGGRWPRERGRAGGGAGPPPRVVNAPQRCQSRQLRLFLGQLTRGSQVPLLIVQRQPVVALSLVGQADVAVGSAASFGQRTAAEIRHLLVDPAQARGRFRLCAGRARLNPIAIVAHLFSHPQLVGQAANRLLKVAASSVQAAHLAVGRGHPVQLLGLVSDNQPLLLADQRLLQAAAVPMTGGQASQGPLLPSQISNPLAQGQIAFVATNGAFPVAKRFSFAAFAIDSPTTWRQTVELGQLLLQGWLAGLLSQAEGLLEAPNCGTDIAQRQPIPILIDDAVERLIGCQGGCALRLGRRERPLIAEADCRQAEAAQPGSSIAWAVSPRDMLASARWPSEWNSRSGCCCCCKEKK</sequence>
<dbReference type="Pfam" id="PF04511">
    <property type="entry name" value="DER1"/>
    <property type="match status" value="1"/>
</dbReference>
<keyword evidence="5" id="KW-0472">Membrane</keyword>
<feature type="compositionally biased region" description="Polar residues" evidence="4">
    <location>
        <begin position="1068"/>
        <end position="1085"/>
    </location>
</feature>
<dbReference type="Pfam" id="PF07648">
    <property type="entry name" value="Kazal_2"/>
    <property type="match status" value="3"/>
</dbReference>
<dbReference type="SMART" id="SM00280">
    <property type="entry name" value="KAZAL"/>
    <property type="match status" value="3"/>
</dbReference>
<protein>
    <submittedName>
        <fullName evidence="8">Kazal-like domain-containing protein</fullName>
    </submittedName>
</protein>
<evidence type="ECO:0000259" key="6">
    <source>
        <dbReference type="PROSITE" id="PS51465"/>
    </source>
</evidence>
<dbReference type="GO" id="GO:0005615">
    <property type="term" value="C:extracellular space"/>
    <property type="evidence" value="ECO:0007669"/>
    <property type="project" value="TreeGrafter"/>
</dbReference>
<dbReference type="InterPro" id="IPR036058">
    <property type="entry name" value="Kazal_dom_sf"/>
</dbReference>
<keyword evidence="3" id="KW-0325">Glycoprotein</keyword>
<dbReference type="SUPFAM" id="SSF100895">
    <property type="entry name" value="Kazal-type serine protease inhibitors"/>
    <property type="match status" value="3"/>
</dbReference>
<feature type="region of interest" description="Disordered" evidence="4">
    <location>
        <begin position="966"/>
        <end position="990"/>
    </location>
</feature>
<dbReference type="PANTHER" id="PTHR13866:SF14">
    <property type="entry name" value="BM-40"/>
    <property type="match status" value="1"/>
</dbReference>
<dbReference type="GO" id="GO:0005518">
    <property type="term" value="F:collagen binding"/>
    <property type="evidence" value="ECO:0007669"/>
    <property type="project" value="TreeGrafter"/>
</dbReference>
<evidence type="ECO:0000256" key="3">
    <source>
        <dbReference type="ARBA" id="ARBA00023180"/>
    </source>
</evidence>
<feature type="region of interest" description="Disordered" evidence="4">
    <location>
        <begin position="928"/>
        <end position="948"/>
    </location>
</feature>
<keyword evidence="1" id="KW-0732">Signal</keyword>
<keyword evidence="5" id="KW-0812">Transmembrane</keyword>
<evidence type="ECO:0000256" key="1">
    <source>
        <dbReference type="ARBA" id="ARBA00022729"/>
    </source>
</evidence>
<feature type="compositionally biased region" description="Polar residues" evidence="4">
    <location>
        <begin position="1133"/>
        <end position="1144"/>
    </location>
</feature>
<dbReference type="InterPro" id="IPR002350">
    <property type="entry name" value="Kazal_dom"/>
</dbReference>
<keyword evidence="7" id="KW-1185">Reference proteome</keyword>
<dbReference type="CDD" id="cd00104">
    <property type="entry name" value="KAZAL_FS"/>
    <property type="match status" value="2"/>
</dbReference>
<evidence type="ECO:0000256" key="4">
    <source>
        <dbReference type="SAM" id="MobiDB-lite"/>
    </source>
</evidence>
<dbReference type="InterPro" id="IPR007599">
    <property type="entry name" value="DER1"/>
</dbReference>
<feature type="transmembrane region" description="Helical" evidence="5">
    <location>
        <begin position="318"/>
        <end position="341"/>
    </location>
</feature>
<dbReference type="Proteomes" id="UP000095280">
    <property type="component" value="Unplaced"/>
</dbReference>
<evidence type="ECO:0000313" key="7">
    <source>
        <dbReference type="Proteomes" id="UP000095280"/>
    </source>
</evidence>
<dbReference type="PROSITE" id="PS51465">
    <property type="entry name" value="KAZAL_2"/>
    <property type="match status" value="2"/>
</dbReference>
<name>A0A1I8ISE7_9PLAT</name>
<accession>A0A1I8ISE7</accession>